<feature type="compositionally biased region" description="Basic and acidic residues" evidence="1">
    <location>
        <begin position="28"/>
        <end position="52"/>
    </location>
</feature>
<gene>
    <name evidence="2" type="ORF">PPL_01754</name>
</gene>
<reference evidence="2 3" key="1">
    <citation type="journal article" date="2011" name="Genome Res.">
        <title>Phylogeny-wide analysis of social amoeba genomes highlights ancient origins for complex intercellular communication.</title>
        <authorList>
            <person name="Heidel A.J."/>
            <person name="Lawal H.M."/>
            <person name="Felder M."/>
            <person name="Schilde C."/>
            <person name="Helps N.R."/>
            <person name="Tunggal B."/>
            <person name="Rivero F."/>
            <person name="John U."/>
            <person name="Schleicher M."/>
            <person name="Eichinger L."/>
            <person name="Platzer M."/>
            <person name="Noegel A.A."/>
            <person name="Schaap P."/>
            <person name="Gloeckner G."/>
        </authorList>
    </citation>
    <scope>NUCLEOTIDE SEQUENCE [LARGE SCALE GENOMIC DNA]</scope>
    <source>
        <strain evidence="3">ATCC 26659 / Pp 5 / PN500</strain>
    </source>
</reference>
<evidence type="ECO:0000256" key="1">
    <source>
        <dbReference type="SAM" id="MobiDB-lite"/>
    </source>
</evidence>
<dbReference type="InParanoid" id="D3B0D8"/>
<evidence type="ECO:0000313" key="3">
    <source>
        <dbReference type="Proteomes" id="UP000001396"/>
    </source>
</evidence>
<proteinExistence type="predicted"/>
<evidence type="ECO:0000313" key="2">
    <source>
        <dbReference type="EMBL" id="EFA84762.1"/>
    </source>
</evidence>
<comment type="caution">
    <text evidence="2">The sequence shown here is derived from an EMBL/GenBank/DDBJ whole genome shotgun (WGS) entry which is preliminary data.</text>
</comment>
<dbReference type="RefSeq" id="XP_020436874.1">
    <property type="nucleotide sequence ID" value="XM_020572757.1"/>
</dbReference>
<name>D3B0D8_HETP5</name>
<dbReference type="EMBL" id="ADBJ01000008">
    <property type="protein sequence ID" value="EFA84762.1"/>
    <property type="molecule type" value="Genomic_DNA"/>
</dbReference>
<dbReference type="AlphaFoldDB" id="D3B0D8"/>
<organism evidence="2 3">
    <name type="scientific">Heterostelium pallidum (strain ATCC 26659 / Pp 5 / PN500)</name>
    <name type="common">Cellular slime mold</name>
    <name type="synonym">Polysphondylium pallidum</name>
    <dbReference type="NCBI Taxonomy" id="670386"/>
    <lineage>
        <taxon>Eukaryota</taxon>
        <taxon>Amoebozoa</taxon>
        <taxon>Evosea</taxon>
        <taxon>Eumycetozoa</taxon>
        <taxon>Dictyostelia</taxon>
        <taxon>Acytosteliales</taxon>
        <taxon>Acytosteliaceae</taxon>
        <taxon>Heterostelium</taxon>
    </lineage>
</organism>
<feature type="region of interest" description="Disordered" evidence="1">
    <location>
        <begin position="1"/>
        <end position="52"/>
    </location>
</feature>
<feature type="compositionally biased region" description="Basic and acidic residues" evidence="1">
    <location>
        <begin position="1"/>
        <end position="21"/>
    </location>
</feature>
<sequence length="52" mass="6162">MDKQQKKSNLDNKQGEVEKNEGYGIPEMRQDHELYENANLHEKFDLKKGDLK</sequence>
<dbReference type="GeneID" id="31357282"/>
<dbReference type="Proteomes" id="UP000001396">
    <property type="component" value="Unassembled WGS sequence"/>
</dbReference>
<keyword evidence="3" id="KW-1185">Reference proteome</keyword>
<protein>
    <submittedName>
        <fullName evidence="2">Uncharacterized protein</fullName>
    </submittedName>
</protein>
<accession>D3B0D8</accession>